<gene>
    <name evidence="3 4" type="primary">LOC118419789</name>
</gene>
<evidence type="ECO:0000313" key="3">
    <source>
        <dbReference type="RefSeq" id="XP_035682280.1"/>
    </source>
</evidence>
<dbReference type="Gene3D" id="3.50.7.10">
    <property type="entry name" value="GroEL"/>
    <property type="match status" value="1"/>
</dbReference>
<dbReference type="GO" id="GO:0045494">
    <property type="term" value="P:photoreceptor cell maintenance"/>
    <property type="evidence" value="ECO:0000318"/>
    <property type="project" value="GO_Central"/>
</dbReference>
<feature type="compositionally biased region" description="Acidic residues" evidence="1">
    <location>
        <begin position="242"/>
        <end position="252"/>
    </location>
</feature>
<accession>A0A9J7MW91</accession>
<dbReference type="SUPFAM" id="SSF48592">
    <property type="entry name" value="GroEL equatorial domain-like"/>
    <property type="match status" value="1"/>
</dbReference>
<evidence type="ECO:0000313" key="2">
    <source>
        <dbReference type="Proteomes" id="UP000001554"/>
    </source>
</evidence>
<dbReference type="Proteomes" id="UP000001554">
    <property type="component" value="Chromosome 7"/>
</dbReference>
<dbReference type="Gene3D" id="3.30.260.10">
    <property type="entry name" value="TCP-1-like chaperonin intermediate domain"/>
    <property type="match status" value="2"/>
</dbReference>
<feature type="compositionally biased region" description="Polar residues" evidence="1">
    <location>
        <begin position="260"/>
        <end position="269"/>
    </location>
</feature>
<dbReference type="InterPro" id="IPR042984">
    <property type="entry name" value="BBS12"/>
</dbReference>
<dbReference type="InterPro" id="IPR027413">
    <property type="entry name" value="GROEL-like_equatorial_sf"/>
</dbReference>
<dbReference type="Pfam" id="PF00118">
    <property type="entry name" value="Cpn60_TCP1"/>
    <property type="match status" value="2"/>
</dbReference>
<organism evidence="2 4">
    <name type="scientific">Branchiostoma floridae</name>
    <name type="common">Florida lancelet</name>
    <name type="synonym">Amphioxus</name>
    <dbReference type="NCBI Taxonomy" id="7739"/>
    <lineage>
        <taxon>Eukaryota</taxon>
        <taxon>Metazoa</taxon>
        <taxon>Chordata</taxon>
        <taxon>Cephalochordata</taxon>
        <taxon>Leptocardii</taxon>
        <taxon>Amphioxiformes</taxon>
        <taxon>Branchiostomatidae</taxon>
        <taxon>Branchiostoma</taxon>
    </lineage>
</organism>
<dbReference type="GO" id="GO:0005524">
    <property type="term" value="F:ATP binding"/>
    <property type="evidence" value="ECO:0007669"/>
    <property type="project" value="InterPro"/>
</dbReference>
<dbReference type="RefSeq" id="XP_035682280.1">
    <property type="nucleotide sequence ID" value="XM_035826387.1"/>
</dbReference>
<keyword evidence="2" id="KW-1185">Reference proteome</keyword>
<protein>
    <submittedName>
        <fullName evidence="3 4">Bardet-Biedl syndrome 12 protein-like</fullName>
    </submittedName>
</protein>
<dbReference type="PANTHER" id="PTHR46883">
    <property type="entry name" value="BARDET-BIEDL SYNDROME 12 PROTEIN"/>
    <property type="match status" value="1"/>
</dbReference>
<dbReference type="PANTHER" id="PTHR46883:SF1">
    <property type="entry name" value="BARDET-BIEDL SYNDROME 12 PROTEIN"/>
    <property type="match status" value="1"/>
</dbReference>
<dbReference type="KEGG" id="bfo:118419789"/>
<dbReference type="OrthoDB" id="10037098at2759"/>
<dbReference type="InterPro" id="IPR027410">
    <property type="entry name" value="TCP-1-like_intermed_sf"/>
</dbReference>
<feature type="compositionally biased region" description="Basic and acidic residues" evidence="1">
    <location>
        <begin position="270"/>
        <end position="294"/>
    </location>
</feature>
<name>A0A9J7MW91_BRAFL</name>
<reference evidence="3 4" key="2">
    <citation type="submission" date="2025-04" db="UniProtKB">
        <authorList>
            <consortium name="RefSeq"/>
        </authorList>
    </citation>
    <scope>IDENTIFICATION</scope>
    <source>
        <strain evidence="3 4">S238N-H82</strain>
        <tissue evidence="3 4">Testes</tissue>
    </source>
</reference>
<dbReference type="InterPro" id="IPR002423">
    <property type="entry name" value="Cpn60/GroEL/TCP-1"/>
</dbReference>
<dbReference type="GO" id="GO:0051131">
    <property type="term" value="P:chaperone-mediated protein complex assembly"/>
    <property type="evidence" value="ECO:0000318"/>
    <property type="project" value="GO_Central"/>
</dbReference>
<dbReference type="AlphaFoldDB" id="A0A9J7MW91"/>
<evidence type="ECO:0000313" key="4">
    <source>
        <dbReference type="RefSeq" id="XP_035682281.1"/>
    </source>
</evidence>
<evidence type="ECO:0000256" key="1">
    <source>
        <dbReference type="SAM" id="MobiDB-lite"/>
    </source>
</evidence>
<dbReference type="RefSeq" id="XP_035682281.1">
    <property type="nucleotide sequence ID" value="XM_035826388.1"/>
</dbReference>
<dbReference type="GeneID" id="118419789"/>
<dbReference type="SUPFAM" id="SSF52029">
    <property type="entry name" value="GroEL apical domain-like"/>
    <property type="match status" value="1"/>
</dbReference>
<sequence length="852" mass="93833">MVTPSGIPNGLDVLMTVASCAQSLLGPQRTLKCIIEDDSDPEGSVLVSTATDLLSNLNIDHPVGQLLNSACQSHHRTYGTGSKTLVCMVGFLARAARHCIHMGVPVSAVCHCLEEGVRMCCEEVEKTAVEVDKEIHQKSTNDVIQNSGLEVYTNPSLVAPVVKIASTSVTVDHQECSNESDDVDDISWYFDSQPETITPSSNAHNDTLQVQLKNVGTTITEDADSLQKSVEGKIQESNPLPPDDDDEEEDEFAACFEDNLPSQSSSNAGSHDKTTHKESAVTEPSKKPDMTQEGFERLLRSKLEERSSRNTRKLQIRSRHLGLVDFLPSETNPSLQLEDLDFLSVSKKTDNYPKESEFLQAKEGSSALTRLSQGLSHGRCFEMQLACEVTQQILEERQEISLVDIIHTNTCLVSGVGHKHSCVADGIVVKVGADQLASIVQGKNKQQNILVIDGDITENFCHRGYKKALEVSSIVYGARYGTHKVTKSWLERVQEVIVNYDIGLLIAKGIVDQDVMEVCMSMNCVVVQQVKYSTLQTLADATGAIIQTYVHNATSHDVGTVTSLELLELEDHTSQSTKGPLVLIKIVTPERTWSVVLCSLTKAELHDVEQHFWICINRLKNALSEGKVLPGGGSPELTCIRCLRDTTGADFPRVSLHQSTWLSSCIHQFRIVVFSSLAESFEQYLLSVMVNSGRFSSPHHARAELESLLEGKQESNISLERVLDQKQTLKTASIVDDYKVLVGVNQSTEHQMSKKRDSSLFGGKVGTHIFPRPVEEGKLETSRQEKSRTEMQQSSVCCGSWTEDSGRCIDGEVLDCMCKLAAWRSAASLVQLVLRTDTEIINGPKDDSYQVL</sequence>
<feature type="region of interest" description="Disordered" evidence="1">
    <location>
        <begin position="228"/>
        <end position="294"/>
    </location>
</feature>
<reference evidence="2" key="1">
    <citation type="journal article" date="2020" name="Nat. Ecol. Evol.">
        <title>Deeply conserved synteny resolves early events in vertebrate evolution.</title>
        <authorList>
            <person name="Simakov O."/>
            <person name="Marletaz F."/>
            <person name="Yue J.X."/>
            <person name="O'Connell B."/>
            <person name="Jenkins J."/>
            <person name="Brandt A."/>
            <person name="Calef R."/>
            <person name="Tung C.H."/>
            <person name="Huang T.K."/>
            <person name="Schmutz J."/>
            <person name="Satoh N."/>
            <person name="Yu J.K."/>
            <person name="Putnam N.H."/>
            <person name="Green R.E."/>
            <person name="Rokhsar D.S."/>
        </authorList>
    </citation>
    <scope>NUCLEOTIDE SEQUENCE [LARGE SCALE GENOMIC DNA]</scope>
    <source>
        <strain evidence="2">S238N-H82</strain>
    </source>
</reference>
<proteinExistence type="predicted"/>
<dbReference type="InterPro" id="IPR027409">
    <property type="entry name" value="GroEL-like_apical_dom_sf"/>
</dbReference>
<dbReference type="OMA" id="NDCHEIS"/>
<dbReference type="Gene3D" id="1.10.560.10">
    <property type="entry name" value="GroEL-like equatorial domain"/>
    <property type="match status" value="2"/>
</dbReference>